<dbReference type="SMART" id="SM00345">
    <property type="entry name" value="HTH_GNTR"/>
    <property type="match status" value="1"/>
</dbReference>
<accession>A0A2A5JF40</accession>
<dbReference type="CDD" id="cd07377">
    <property type="entry name" value="WHTH_GntR"/>
    <property type="match status" value="1"/>
</dbReference>
<name>A0A069JI58_RHOSG</name>
<dbReference type="Gene3D" id="1.10.10.10">
    <property type="entry name" value="Winged helix-like DNA-binding domain superfamily/Winged helix DNA-binding domain"/>
    <property type="match status" value="1"/>
</dbReference>
<dbReference type="PANTHER" id="PTHR43537:SF47">
    <property type="entry name" value="REGULATORY PROTEIN GNTR HTH"/>
    <property type="match status" value="1"/>
</dbReference>
<evidence type="ECO:0000256" key="2">
    <source>
        <dbReference type="ARBA" id="ARBA00023125"/>
    </source>
</evidence>
<organism evidence="4 5">
    <name type="scientific">Rhodococcus qingshengii</name>
    <dbReference type="NCBI Taxonomy" id="334542"/>
    <lineage>
        <taxon>Bacteria</taxon>
        <taxon>Bacillati</taxon>
        <taxon>Actinomycetota</taxon>
        <taxon>Actinomycetes</taxon>
        <taxon>Mycobacteriales</taxon>
        <taxon>Nocardiaceae</taxon>
        <taxon>Rhodococcus</taxon>
        <taxon>Rhodococcus erythropolis group</taxon>
    </lineage>
</organism>
<dbReference type="Pfam" id="PF00392">
    <property type="entry name" value="GntR"/>
    <property type="match status" value="1"/>
</dbReference>
<dbReference type="InterPro" id="IPR011711">
    <property type="entry name" value="GntR_C"/>
</dbReference>
<evidence type="ECO:0000313" key="5">
    <source>
        <dbReference type="Proteomes" id="UP000230886"/>
    </source>
</evidence>
<dbReference type="Pfam" id="PF07729">
    <property type="entry name" value="FCD"/>
    <property type="match status" value="1"/>
</dbReference>
<dbReference type="PRINTS" id="PR00035">
    <property type="entry name" value="HTHGNTR"/>
</dbReference>
<dbReference type="SMART" id="SM00895">
    <property type="entry name" value="FCD"/>
    <property type="match status" value="1"/>
</dbReference>
<dbReference type="PROSITE" id="PS50949">
    <property type="entry name" value="HTH_GNTR"/>
    <property type="match status" value="1"/>
</dbReference>
<dbReference type="PANTHER" id="PTHR43537">
    <property type="entry name" value="TRANSCRIPTIONAL REGULATOR, GNTR FAMILY"/>
    <property type="match status" value="1"/>
</dbReference>
<reference evidence="4 5" key="1">
    <citation type="submission" date="2017-07" db="EMBL/GenBank/DDBJ databases">
        <title>Draft sequence of Rhodococcus enclensis 23b-28.</title>
        <authorList>
            <person name="Besaury L."/>
            <person name="Sancelme M."/>
            <person name="Amato P."/>
            <person name="Lallement A."/>
            <person name="Delort A.-M."/>
        </authorList>
    </citation>
    <scope>NUCLEOTIDE SEQUENCE [LARGE SCALE GENOMIC DNA]</scope>
    <source>
        <strain evidence="4 5">23b-28</strain>
    </source>
</reference>
<dbReference type="GO" id="GO:0003677">
    <property type="term" value="F:DNA binding"/>
    <property type="evidence" value="ECO:0007669"/>
    <property type="project" value="UniProtKB-KW"/>
</dbReference>
<dbReference type="Gene3D" id="1.20.120.530">
    <property type="entry name" value="GntR ligand-binding domain-like"/>
    <property type="match status" value="1"/>
</dbReference>
<accession>A0A069JI58</accession>
<dbReference type="Proteomes" id="UP000230886">
    <property type="component" value="Unassembled WGS sequence"/>
</dbReference>
<comment type="caution">
    <text evidence="4">The sequence shown here is derived from an EMBL/GenBank/DDBJ whole genome shotgun (WGS) entry which is preliminary data.</text>
</comment>
<proteinExistence type="predicted"/>
<dbReference type="SUPFAM" id="SSF46785">
    <property type="entry name" value="Winged helix' DNA-binding domain"/>
    <property type="match status" value="1"/>
</dbReference>
<evidence type="ECO:0000256" key="1">
    <source>
        <dbReference type="ARBA" id="ARBA00023015"/>
    </source>
</evidence>
<dbReference type="InterPro" id="IPR036388">
    <property type="entry name" value="WH-like_DNA-bd_sf"/>
</dbReference>
<protein>
    <submittedName>
        <fullName evidence="4">FadR family transcriptional regulator</fullName>
    </submittedName>
</protein>
<evidence type="ECO:0000313" key="4">
    <source>
        <dbReference type="EMBL" id="PCK27986.1"/>
    </source>
</evidence>
<dbReference type="RefSeq" id="WP_042925196.1">
    <property type="nucleotide sequence ID" value="NZ_NOVD01000003.1"/>
</dbReference>
<keyword evidence="2" id="KW-0238">DNA-binding</keyword>
<dbReference type="GO" id="GO:0003700">
    <property type="term" value="F:DNA-binding transcription factor activity"/>
    <property type="evidence" value="ECO:0007669"/>
    <property type="project" value="InterPro"/>
</dbReference>
<sequence length="222" mass="24111">MAVRQIKQQSLVQKAADELARLIGDGEWPVGTKIPNEQDLSTLLGVGRSTGREAVRALIASGQLYSHQGSGTYVMSSTPVTELERELKRSDRREVYEVRRLLEVEAGRLAAIRRTSADVDLLQAALEARENASTPTEFVDADMELHRAVVNAAHNSVLSMVFDSFIETLRNSALDVITDVAARDPESIDDEAAAHRDLVEAIVAGDADAASAATRRNMDGLD</sequence>
<dbReference type="SUPFAM" id="SSF48008">
    <property type="entry name" value="GntR ligand-binding domain-like"/>
    <property type="match status" value="1"/>
</dbReference>
<keyword evidence="3" id="KW-0804">Transcription</keyword>
<dbReference type="EMBL" id="NOVD01000003">
    <property type="protein sequence ID" value="PCK27986.1"/>
    <property type="molecule type" value="Genomic_DNA"/>
</dbReference>
<gene>
    <name evidence="4" type="ORF">CHR55_05955</name>
</gene>
<dbReference type="InterPro" id="IPR000524">
    <property type="entry name" value="Tscrpt_reg_HTH_GntR"/>
</dbReference>
<keyword evidence="1" id="KW-0805">Transcription regulation</keyword>
<dbReference type="AlphaFoldDB" id="A0A069JI58"/>
<dbReference type="InterPro" id="IPR036390">
    <property type="entry name" value="WH_DNA-bd_sf"/>
</dbReference>
<dbReference type="InterPro" id="IPR008920">
    <property type="entry name" value="TF_FadR/GntR_C"/>
</dbReference>
<evidence type="ECO:0000256" key="3">
    <source>
        <dbReference type="ARBA" id="ARBA00023163"/>
    </source>
</evidence>